<comment type="similarity">
    <text evidence="1">Belongs to the peptidase M20A family.</text>
</comment>
<evidence type="ECO:0000256" key="3">
    <source>
        <dbReference type="ARBA" id="ARBA00022723"/>
    </source>
</evidence>
<gene>
    <name evidence="6" type="ORF">FIE12Z_12341</name>
</gene>
<keyword evidence="5" id="KW-0862">Zinc</keyword>
<keyword evidence="2" id="KW-0645">Protease</keyword>
<dbReference type="InterPro" id="IPR002933">
    <property type="entry name" value="Peptidase_M20"/>
</dbReference>
<dbReference type="STRING" id="2594813.A0A395M6A7"/>
<evidence type="ECO:0000256" key="1">
    <source>
        <dbReference type="ARBA" id="ARBA00006247"/>
    </source>
</evidence>
<dbReference type="GO" id="GO:0046872">
    <property type="term" value="F:metal ion binding"/>
    <property type="evidence" value="ECO:0007669"/>
    <property type="project" value="UniProtKB-KW"/>
</dbReference>
<dbReference type="GO" id="GO:0051603">
    <property type="term" value="P:proteolysis involved in protein catabolic process"/>
    <property type="evidence" value="ECO:0007669"/>
    <property type="project" value="TreeGrafter"/>
</dbReference>
<evidence type="ECO:0000256" key="4">
    <source>
        <dbReference type="ARBA" id="ARBA00022801"/>
    </source>
</evidence>
<dbReference type="GO" id="GO:0000328">
    <property type="term" value="C:fungal-type vacuole lumen"/>
    <property type="evidence" value="ECO:0007669"/>
    <property type="project" value="TreeGrafter"/>
</dbReference>
<evidence type="ECO:0000256" key="2">
    <source>
        <dbReference type="ARBA" id="ARBA00022670"/>
    </source>
</evidence>
<dbReference type="AlphaFoldDB" id="A0A395M6A7"/>
<sequence length="343" mass="37899">MKATYSIVAIVMPFASAYVAKHRPSSNTLPKRPGAYPRCDLSCPVHPSHDGIVNAQEIFAWEKAIRPKISRLQSIVQVPTVVYNDMGDVDKDERWKPLGQVAVVLNSSYPNIHHYTSPEVVHKYGHIYTVEGSNPDLKPIFLTAHQDVIPVDEDTLDEWTHSPFKGYYEQRNGYLYGRGTADDKSALTGLMSALEALLAQDYDPRRAVILAFGFDHGISVQSYHAGGDNFTPPPHSAIGVMSEIVTTIENNLFDARIGWDSPVHQRVRLGGLDGAARFSVRLSPETHYLFQTSQAVDLIAGGETINTLPEYVTLGVSHRLTPQDTIGSRDHSVTGLVQNIVNK</sequence>
<evidence type="ECO:0000313" key="7">
    <source>
        <dbReference type="Proteomes" id="UP000265631"/>
    </source>
</evidence>
<dbReference type="SUPFAM" id="SSF53187">
    <property type="entry name" value="Zn-dependent exopeptidases"/>
    <property type="match status" value="1"/>
</dbReference>
<keyword evidence="4" id="KW-0378">Hydrolase</keyword>
<dbReference type="EMBL" id="PXXK01000576">
    <property type="protein sequence ID" value="RFN43421.1"/>
    <property type="molecule type" value="Genomic_DNA"/>
</dbReference>
<dbReference type="Gene3D" id="3.40.630.10">
    <property type="entry name" value="Zn peptidases"/>
    <property type="match status" value="1"/>
</dbReference>
<reference evidence="6 7" key="1">
    <citation type="journal article" date="2018" name="PLoS Pathog.">
        <title>Evolution of structural diversity of trichothecenes, a family of toxins produced by plant pathogenic and entomopathogenic fungi.</title>
        <authorList>
            <person name="Proctor R.H."/>
            <person name="McCormick S.P."/>
            <person name="Kim H.S."/>
            <person name="Cardoza R.E."/>
            <person name="Stanley A.M."/>
            <person name="Lindo L."/>
            <person name="Kelly A."/>
            <person name="Brown D.W."/>
            <person name="Lee T."/>
            <person name="Vaughan M.M."/>
            <person name="Alexander N.J."/>
            <person name="Busman M."/>
            <person name="Gutierrez S."/>
        </authorList>
    </citation>
    <scope>NUCLEOTIDE SEQUENCE [LARGE SCALE GENOMIC DNA]</scope>
    <source>
        <strain evidence="6 7">NRRL 13405</strain>
    </source>
</reference>
<organism evidence="6 7">
    <name type="scientific">Fusarium flagelliforme</name>
    <dbReference type="NCBI Taxonomy" id="2675880"/>
    <lineage>
        <taxon>Eukaryota</taxon>
        <taxon>Fungi</taxon>
        <taxon>Dikarya</taxon>
        <taxon>Ascomycota</taxon>
        <taxon>Pezizomycotina</taxon>
        <taxon>Sordariomycetes</taxon>
        <taxon>Hypocreomycetidae</taxon>
        <taxon>Hypocreales</taxon>
        <taxon>Nectriaceae</taxon>
        <taxon>Fusarium</taxon>
        <taxon>Fusarium incarnatum-equiseti species complex</taxon>
    </lineage>
</organism>
<keyword evidence="6" id="KW-0121">Carboxypeptidase</keyword>
<proteinExistence type="inferred from homology"/>
<dbReference type="GO" id="GO:0004180">
    <property type="term" value="F:carboxypeptidase activity"/>
    <property type="evidence" value="ECO:0007669"/>
    <property type="project" value="UniProtKB-KW"/>
</dbReference>
<dbReference type="Proteomes" id="UP000265631">
    <property type="component" value="Unassembled WGS sequence"/>
</dbReference>
<evidence type="ECO:0000256" key="5">
    <source>
        <dbReference type="ARBA" id="ARBA00022833"/>
    </source>
</evidence>
<dbReference type="InterPro" id="IPR047177">
    <property type="entry name" value="Pept_M20A"/>
</dbReference>
<keyword evidence="3" id="KW-0479">Metal-binding</keyword>
<name>A0A395M6A7_9HYPO</name>
<dbReference type="PANTHER" id="PTHR45962:SF1">
    <property type="entry name" value="N-FATTY-ACYL-AMINO ACID SYNTHASE_HYDROLASE PM20D1"/>
    <property type="match status" value="1"/>
</dbReference>
<comment type="caution">
    <text evidence="6">The sequence shown here is derived from an EMBL/GenBank/DDBJ whole genome shotgun (WGS) entry which is preliminary data.</text>
</comment>
<dbReference type="PANTHER" id="PTHR45962">
    <property type="entry name" value="N-FATTY-ACYL-AMINO ACID SYNTHASE/HYDROLASE PM20D1"/>
    <property type="match status" value="1"/>
</dbReference>
<protein>
    <submittedName>
        <fullName evidence="6">Cps1-gly-x carboxypeptidase yscs</fullName>
    </submittedName>
</protein>
<evidence type="ECO:0000313" key="6">
    <source>
        <dbReference type="EMBL" id="RFN43421.1"/>
    </source>
</evidence>
<dbReference type="Pfam" id="PF01546">
    <property type="entry name" value="Peptidase_M20"/>
    <property type="match status" value="1"/>
</dbReference>
<accession>A0A395M6A7</accession>
<keyword evidence="7" id="KW-1185">Reference proteome</keyword>